<sequence length="457" mass="50914">MSDRDYRGPKLPHDLLAQVGGAGLGKKRGNARYAPGSRKIKRKAERVQKKSLKAQPKPPRRPFVRQERHDSSDEEIKPVVKRQPAPEKKPQKKAEPPKSIFKGVRPTPKASEEREKSPETVLPRSSRAVKERLARDDDEVAALEKKLGLKTKSKLPQSFEDDGLGDLLEGLSDDLLGYSGGSKRKRGEYEDFLKTKRRKPTSHDDLDVESLEDSDSIVSEDDEQENLDLEEISDLAEESYKGTPELTPDSDVSEGEFEGFSSEEEKEDKERSKPVRENPYVAPGSGAAAPAAKYIPPSLRTASASDTEILSQLRRQTQGLINKLSEANLLTILRDVERLYQNNARQHVTSTLIDLVMGSVSIEGVLSDTFLILHAGFVAAIYKVIGTDFGAQLTERTVTEFDRVYKGQQVSESGSKAPLNLISFLAYLYTFQVVASNILFDYIRILLQNLSESNTDL</sequence>
<organism evidence="1 2">
    <name type="scientific">Coniosporium uncinatum</name>
    <dbReference type="NCBI Taxonomy" id="93489"/>
    <lineage>
        <taxon>Eukaryota</taxon>
        <taxon>Fungi</taxon>
        <taxon>Dikarya</taxon>
        <taxon>Ascomycota</taxon>
        <taxon>Pezizomycotina</taxon>
        <taxon>Dothideomycetes</taxon>
        <taxon>Dothideomycetes incertae sedis</taxon>
        <taxon>Coniosporium</taxon>
    </lineage>
</organism>
<evidence type="ECO:0000313" key="2">
    <source>
        <dbReference type="Proteomes" id="UP001186974"/>
    </source>
</evidence>
<feature type="non-terminal residue" evidence="1">
    <location>
        <position position="457"/>
    </location>
</feature>
<protein>
    <submittedName>
        <fullName evidence="1">Uncharacterized protein</fullName>
    </submittedName>
</protein>
<reference evidence="1" key="1">
    <citation type="submission" date="2024-09" db="EMBL/GenBank/DDBJ databases">
        <title>Black Yeasts Isolated from many extreme environments.</title>
        <authorList>
            <person name="Coleine C."/>
            <person name="Stajich J.E."/>
            <person name="Selbmann L."/>
        </authorList>
    </citation>
    <scope>NUCLEOTIDE SEQUENCE</scope>
    <source>
        <strain evidence="1">CCFEE 5737</strain>
    </source>
</reference>
<dbReference type="EMBL" id="JAWDJW010001279">
    <property type="protein sequence ID" value="KAK3079236.1"/>
    <property type="molecule type" value="Genomic_DNA"/>
</dbReference>
<evidence type="ECO:0000313" key="1">
    <source>
        <dbReference type="EMBL" id="KAK3079236.1"/>
    </source>
</evidence>
<comment type="caution">
    <text evidence="1">The sequence shown here is derived from an EMBL/GenBank/DDBJ whole genome shotgun (WGS) entry which is preliminary data.</text>
</comment>
<name>A0ACC3DRT7_9PEZI</name>
<accession>A0ACC3DRT7</accession>
<proteinExistence type="predicted"/>
<dbReference type="Proteomes" id="UP001186974">
    <property type="component" value="Unassembled WGS sequence"/>
</dbReference>
<keyword evidence="2" id="KW-1185">Reference proteome</keyword>
<gene>
    <name evidence="1" type="ORF">LTS18_005389</name>
</gene>